<protein>
    <recommendedName>
        <fullName evidence="3">Biotin carboxyl carrier protein</fullName>
    </recommendedName>
</protein>
<dbReference type="Proteomes" id="UP000178417">
    <property type="component" value="Unassembled WGS sequence"/>
</dbReference>
<proteinExistence type="predicted"/>
<dbReference type="STRING" id="1802579.A2310_02450"/>
<name>A0A1F4SH38_UNCSA</name>
<sequence length="238" mass="27531">MKPLNKIKVIQDIIKRIKAKIYLEIGVEKGLCFLKIKARKKFGVDPKFLIGIKDKISKYITNPWNFFNQYYQMPSDDFFKLKSNIFEQDGIDIALVDGLHTYEQSLKDVDNVLTYLNDNGFVIMHDCNPKTESVAYPANSIEHAYTLNLPGWTGAWSGDVWKTIVYLRSTRSDLSIFVLDCDDGVGIITKGKPEKMLNYSKEEIENLSYNDLEKNRSNLLNLKCPEYFEEFKKTLAQK</sequence>
<dbReference type="InterPro" id="IPR029063">
    <property type="entry name" value="SAM-dependent_MTases_sf"/>
</dbReference>
<evidence type="ECO:0008006" key="3">
    <source>
        <dbReference type="Google" id="ProtNLM"/>
    </source>
</evidence>
<gene>
    <name evidence="1" type="ORF">A2310_02450</name>
</gene>
<dbReference type="EMBL" id="MEUB01000059">
    <property type="protein sequence ID" value="OGC19756.1"/>
    <property type="molecule type" value="Genomic_DNA"/>
</dbReference>
<accession>A0A1F4SH38</accession>
<dbReference type="Pfam" id="PF13578">
    <property type="entry name" value="Methyltransf_24"/>
    <property type="match status" value="1"/>
</dbReference>
<evidence type="ECO:0000313" key="1">
    <source>
        <dbReference type="EMBL" id="OGC19756.1"/>
    </source>
</evidence>
<dbReference type="SUPFAM" id="SSF53335">
    <property type="entry name" value="S-adenosyl-L-methionine-dependent methyltransferases"/>
    <property type="match status" value="1"/>
</dbReference>
<dbReference type="AlphaFoldDB" id="A0A1F4SH38"/>
<evidence type="ECO:0000313" key="2">
    <source>
        <dbReference type="Proteomes" id="UP000178417"/>
    </source>
</evidence>
<comment type="caution">
    <text evidence="1">The sequence shown here is derived from an EMBL/GenBank/DDBJ whole genome shotgun (WGS) entry which is preliminary data.</text>
</comment>
<dbReference type="Gene3D" id="3.40.50.150">
    <property type="entry name" value="Vaccinia Virus protein VP39"/>
    <property type="match status" value="1"/>
</dbReference>
<reference evidence="1 2" key="1">
    <citation type="journal article" date="2016" name="Nat. Commun.">
        <title>Thousands of microbial genomes shed light on interconnected biogeochemical processes in an aquifer system.</title>
        <authorList>
            <person name="Anantharaman K."/>
            <person name="Brown C.T."/>
            <person name="Hug L.A."/>
            <person name="Sharon I."/>
            <person name="Castelle C.J."/>
            <person name="Probst A.J."/>
            <person name="Thomas B.C."/>
            <person name="Singh A."/>
            <person name="Wilkins M.J."/>
            <person name="Karaoz U."/>
            <person name="Brodie E.L."/>
            <person name="Williams K.H."/>
            <person name="Hubbard S.S."/>
            <person name="Banfield J.F."/>
        </authorList>
    </citation>
    <scope>NUCLEOTIDE SEQUENCE [LARGE SCALE GENOMIC DNA]</scope>
</reference>
<organism evidence="1 2">
    <name type="scientific">candidate division WOR-1 bacterium RIFOXYB2_FULL_37_13</name>
    <dbReference type="NCBI Taxonomy" id="1802579"/>
    <lineage>
        <taxon>Bacteria</taxon>
        <taxon>Bacillati</taxon>
        <taxon>Saganbacteria</taxon>
    </lineage>
</organism>